<evidence type="ECO:0000313" key="2">
    <source>
        <dbReference type="Proteomes" id="UP000015559"/>
    </source>
</evidence>
<accession>S6AHV2</accession>
<evidence type="ECO:0008006" key="3">
    <source>
        <dbReference type="Google" id="ProtNLM"/>
    </source>
</evidence>
<keyword evidence="2" id="KW-1185">Reference proteome</keyword>
<dbReference type="KEGG" id="sdr:SCD_n00260"/>
<dbReference type="Proteomes" id="UP000015559">
    <property type="component" value="Chromosome"/>
</dbReference>
<evidence type="ECO:0000313" key="1">
    <source>
        <dbReference type="EMBL" id="BAN34109.1"/>
    </source>
</evidence>
<dbReference type="AlphaFoldDB" id="S6AHV2"/>
<dbReference type="STRING" id="1163617.SCD_n00260"/>
<dbReference type="OrthoDB" id="8256314at2"/>
<gene>
    <name evidence="1" type="ORF">SCD_n00260</name>
</gene>
<reference evidence="1 2" key="1">
    <citation type="journal article" date="2012" name="Appl. Environ. Microbiol.">
        <title>Draft genome sequence of a psychrotolerant sulfur-oxidizing bacterium, Sulfuricella denitrificans skB26, and proteomic insights into cold adaptation.</title>
        <authorList>
            <person name="Watanabe T."/>
            <person name="Kojima H."/>
            <person name="Fukui M."/>
        </authorList>
    </citation>
    <scope>NUCLEOTIDE SEQUENCE [LARGE SCALE GENOMIC DNA]</scope>
    <source>
        <strain evidence="2">skB26</strain>
    </source>
</reference>
<dbReference type="HOGENOM" id="CLU_2482134_0_0_4"/>
<sequence>MNTSVHESKQQKHAVHIKIDEVQYVLPSNEATGAELRALVPVPGDRDLWLDVHGPKDDILIRPESNYDVKSGSDFYTAPSTINPGGM</sequence>
<proteinExistence type="predicted"/>
<protein>
    <recommendedName>
        <fullName evidence="3">Multi-ubiquitin domain-containing protein</fullName>
    </recommendedName>
</protein>
<name>S6AHV2_SULDS</name>
<dbReference type="EMBL" id="AP013066">
    <property type="protein sequence ID" value="BAN34109.1"/>
    <property type="molecule type" value="Genomic_DNA"/>
</dbReference>
<organism evidence="1 2">
    <name type="scientific">Sulfuricella denitrificans (strain DSM 22764 / NBRC 105220 / skB26)</name>
    <dbReference type="NCBI Taxonomy" id="1163617"/>
    <lineage>
        <taxon>Bacteria</taxon>
        <taxon>Pseudomonadati</taxon>
        <taxon>Pseudomonadota</taxon>
        <taxon>Betaproteobacteria</taxon>
        <taxon>Nitrosomonadales</taxon>
        <taxon>Sulfuricellaceae</taxon>
        <taxon>Sulfuricella</taxon>
    </lineage>
</organism>
<dbReference type="RefSeq" id="WP_009206946.1">
    <property type="nucleotide sequence ID" value="NC_022357.1"/>
</dbReference>